<protein>
    <recommendedName>
        <fullName evidence="10">DUF1772-domain-containing protein</fullName>
    </recommendedName>
</protein>
<reference evidence="8" key="1">
    <citation type="submission" date="2023-01" db="EMBL/GenBank/DDBJ databases">
        <title>Exophiala dermititidis isolated from Cystic Fibrosis Patient.</title>
        <authorList>
            <person name="Kurbessoian T."/>
            <person name="Crocker A."/>
            <person name="Murante D."/>
            <person name="Hogan D.A."/>
            <person name="Stajich J.E."/>
        </authorList>
    </citation>
    <scope>NUCLEOTIDE SEQUENCE</scope>
    <source>
        <strain evidence="8">Ex8</strain>
    </source>
</reference>
<accession>A0AAN6IW66</accession>
<keyword evidence="3 7" id="KW-1133">Transmembrane helix</keyword>
<feature type="region of interest" description="Disordered" evidence="6">
    <location>
        <begin position="48"/>
        <end position="72"/>
    </location>
</feature>
<evidence type="ECO:0000256" key="2">
    <source>
        <dbReference type="ARBA" id="ARBA00022692"/>
    </source>
</evidence>
<feature type="compositionally biased region" description="Low complexity" evidence="6">
    <location>
        <begin position="49"/>
        <end position="60"/>
    </location>
</feature>
<dbReference type="PANTHER" id="PTHR35042">
    <property type="entry name" value="ANTHRONE OXYGENASE ENCC"/>
    <property type="match status" value="1"/>
</dbReference>
<dbReference type="EMBL" id="JAJGCB010000014">
    <property type="protein sequence ID" value="KAJ8989446.1"/>
    <property type="molecule type" value="Genomic_DNA"/>
</dbReference>
<evidence type="ECO:0000256" key="4">
    <source>
        <dbReference type="ARBA" id="ARBA00023136"/>
    </source>
</evidence>
<evidence type="ECO:0000256" key="3">
    <source>
        <dbReference type="ARBA" id="ARBA00022989"/>
    </source>
</evidence>
<comment type="caution">
    <text evidence="8">The sequence shown here is derived from an EMBL/GenBank/DDBJ whole genome shotgun (WGS) entry which is preliminary data.</text>
</comment>
<dbReference type="InterPro" id="IPR013901">
    <property type="entry name" value="Anthrone_oxy"/>
</dbReference>
<evidence type="ECO:0000256" key="5">
    <source>
        <dbReference type="ARBA" id="ARBA00034313"/>
    </source>
</evidence>
<feature type="transmembrane region" description="Helical" evidence="7">
    <location>
        <begin position="116"/>
        <end position="135"/>
    </location>
</feature>
<gene>
    <name evidence="8" type="ORF">HRR80_006683</name>
</gene>
<keyword evidence="4 7" id="KW-0472">Membrane</keyword>
<comment type="similarity">
    <text evidence="5">Belongs to the anthrone oxygenase family.</text>
</comment>
<sequence>MAPSKTHITVAGTLGITLSAIFVGANLGISYISIPTLLLPPPPSPLPAPANADNAASPTAISSEKPATKSPQLARQWQHIYDIGKKAGPAAALFASTSFLYAFRNLPEAATRQRRLFLAAAVLCLSIVPFTFGAMKRTNDELGRRARAALQGDEDVANSDAAQGTIESYQTHDLLNWWATLNTLRASLHIGAIGSAITALSL</sequence>
<dbReference type="AlphaFoldDB" id="A0AAN6IW66"/>
<dbReference type="PANTHER" id="PTHR35042:SF1">
    <property type="entry name" value="DUF1772-DOMAIN-CONTAINING PROTEIN"/>
    <property type="match status" value="1"/>
</dbReference>
<evidence type="ECO:0008006" key="10">
    <source>
        <dbReference type="Google" id="ProtNLM"/>
    </source>
</evidence>
<dbReference type="GO" id="GO:0016020">
    <property type="term" value="C:membrane"/>
    <property type="evidence" value="ECO:0007669"/>
    <property type="project" value="UniProtKB-SubCell"/>
</dbReference>
<evidence type="ECO:0000256" key="1">
    <source>
        <dbReference type="ARBA" id="ARBA00004141"/>
    </source>
</evidence>
<dbReference type="Proteomes" id="UP001161757">
    <property type="component" value="Unassembled WGS sequence"/>
</dbReference>
<evidence type="ECO:0000256" key="6">
    <source>
        <dbReference type="SAM" id="MobiDB-lite"/>
    </source>
</evidence>
<evidence type="ECO:0000313" key="8">
    <source>
        <dbReference type="EMBL" id="KAJ8989446.1"/>
    </source>
</evidence>
<evidence type="ECO:0000256" key="7">
    <source>
        <dbReference type="SAM" id="Phobius"/>
    </source>
</evidence>
<organism evidence="8 9">
    <name type="scientific">Exophiala dermatitidis</name>
    <name type="common">Black yeast-like fungus</name>
    <name type="synonym">Wangiella dermatitidis</name>
    <dbReference type="NCBI Taxonomy" id="5970"/>
    <lineage>
        <taxon>Eukaryota</taxon>
        <taxon>Fungi</taxon>
        <taxon>Dikarya</taxon>
        <taxon>Ascomycota</taxon>
        <taxon>Pezizomycotina</taxon>
        <taxon>Eurotiomycetes</taxon>
        <taxon>Chaetothyriomycetidae</taxon>
        <taxon>Chaetothyriales</taxon>
        <taxon>Herpotrichiellaceae</taxon>
        <taxon>Exophiala</taxon>
    </lineage>
</organism>
<feature type="transmembrane region" description="Helical" evidence="7">
    <location>
        <begin position="87"/>
        <end position="104"/>
    </location>
</feature>
<comment type="subcellular location">
    <subcellularLocation>
        <location evidence="1">Membrane</location>
        <topology evidence="1">Multi-pass membrane protein</topology>
    </subcellularLocation>
</comment>
<name>A0AAN6IW66_EXODE</name>
<proteinExistence type="inferred from homology"/>
<evidence type="ECO:0000313" key="9">
    <source>
        <dbReference type="Proteomes" id="UP001161757"/>
    </source>
</evidence>
<keyword evidence="2 7" id="KW-0812">Transmembrane</keyword>
<dbReference type="Pfam" id="PF08592">
    <property type="entry name" value="Anthrone_oxy"/>
    <property type="match status" value="1"/>
</dbReference>
<feature type="transmembrane region" description="Helical" evidence="7">
    <location>
        <begin position="12"/>
        <end position="34"/>
    </location>
</feature>